<keyword evidence="4 8" id="KW-0732">Signal</keyword>
<dbReference type="InterPro" id="IPR002018">
    <property type="entry name" value="CarbesteraseB"/>
</dbReference>
<evidence type="ECO:0000313" key="11">
    <source>
        <dbReference type="Proteomes" id="UP001397290"/>
    </source>
</evidence>
<proteinExistence type="inferred from homology"/>
<reference evidence="10 11" key="1">
    <citation type="submission" date="2020-02" db="EMBL/GenBank/DDBJ databases">
        <title>Comparative genomics of the hypocrealean fungal genus Beauvera.</title>
        <authorList>
            <person name="Showalter D.N."/>
            <person name="Bushley K.E."/>
            <person name="Rehner S.A."/>
        </authorList>
    </citation>
    <scope>NUCLEOTIDE SEQUENCE [LARGE SCALE GENOMIC DNA]</scope>
    <source>
        <strain evidence="10 11">ARSEF4384</strain>
    </source>
</reference>
<name>A0AAW0S6S6_9HYPO</name>
<dbReference type="InterPro" id="IPR019826">
    <property type="entry name" value="Carboxylesterase_B_AS"/>
</dbReference>
<feature type="chain" id="PRO_5043086528" description="Carboxylic ester hydrolase" evidence="8">
    <location>
        <begin position="23"/>
        <end position="561"/>
    </location>
</feature>
<dbReference type="EMBL" id="JAAHCF010000029">
    <property type="protein sequence ID" value="KAK8150048.1"/>
    <property type="molecule type" value="Genomic_DNA"/>
</dbReference>
<dbReference type="InterPro" id="IPR029058">
    <property type="entry name" value="AB_hydrolase_fold"/>
</dbReference>
<evidence type="ECO:0000259" key="9">
    <source>
        <dbReference type="Pfam" id="PF00135"/>
    </source>
</evidence>
<evidence type="ECO:0000256" key="4">
    <source>
        <dbReference type="ARBA" id="ARBA00022729"/>
    </source>
</evidence>
<comment type="caution">
    <text evidence="10">The sequence shown here is derived from an EMBL/GenBank/DDBJ whole genome shotgun (WGS) entry which is preliminary data.</text>
</comment>
<evidence type="ECO:0000313" key="10">
    <source>
        <dbReference type="EMBL" id="KAK8150048.1"/>
    </source>
</evidence>
<dbReference type="GO" id="GO:0016787">
    <property type="term" value="F:hydrolase activity"/>
    <property type="evidence" value="ECO:0007669"/>
    <property type="project" value="UniProtKB-KW"/>
</dbReference>
<dbReference type="AlphaFoldDB" id="A0AAW0S6S6"/>
<keyword evidence="3" id="KW-0964">Secreted</keyword>
<feature type="signal peptide" evidence="8">
    <location>
        <begin position="1"/>
        <end position="22"/>
    </location>
</feature>
<comment type="subcellular location">
    <subcellularLocation>
        <location evidence="1">Secreted</location>
    </subcellularLocation>
</comment>
<evidence type="ECO:0000256" key="6">
    <source>
        <dbReference type="ARBA" id="ARBA00023098"/>
    </source>
</evidence>
<keyword evidence="7" id="KW-0325">Glycoprotein</keyword>
<dbReference type="Proteomes" id="UP001397290">
    <property type="component" value="Unassembled WGS sequence"/>
</dbReference>
<evidence type="ECO:0000256" key="1">
    <source>
        <dbReference type="ARBA" id="ARBA00004613"/>
    </source>
</evidence>
<evidence type="ECO:0000256" key="8">
    <source>
        <dbReference type="RuleBase" id="RU361235"/>
    </source>
</evidence>
<dbReference type="Gene3D" id="3.40.50.1820">
    <property type="entry name" value="alpha/beta hydrolase"/>
    <property type="match status" value="1"/>
</dbReference>
<dbReference type="EC" id="3.1.1.-" evidence="8"/>
<organism evidence="10 11">
    <name type="scientific">Beauveria asiatica</name>
    <dbReference type="NCBI Taxonomy" id="1069075"/>
    <lineage>
        <taxon>Eukaryota</taxon>
        <taxon>Fungi</taxon>
        <taxon>Dikarya</taxon>
        <taxon>Ascomycota</taxon>
        <taxon>Pezizomycotina</taxon>
        <taxon>Sordariomycetes</taxon>
        <taxon>Hypocreomycetidae</taxon>
        <taxon>Hypocreales</taxon>
        <taxon>Cordycipitaceae</taxon>
        <taxon>Beauveria</taxon>
    </lineage>
</organism>
<sequence>MTVLTKLALLVSFGLGLLLVEAKPVDVLLSSGTHVTGRSQSGLDTFNGIPYALPPTGALRLRPPQRLPSGYLDNVDATGRAAACPQLLLSAADKDIIGQVGSKLLELPFLNQLTGQEDCLTISVQRPSNTAPDAKLPVFFWIFGGGYTAGSTSTYDGSSFLNEGIKNKQPFIFVAVNYRLNAFGFLSGAQVHKDGSANLGLLDQRLGLEWVADNIANFGGDPDRVVLWGESAGAFSVFYQMALHGGNATYKGRPLFRGGILNSGTGVPAEPVDGPKGQAVYDKVVREAGCADASETLACLRSLDYETLHNAITDSFAGSLSYYGTKMSFLPRPDGNVLLASPEDAAKTGQYFAVPIIVGNQEDEGTLFSLFQRNITSDAELVDYFHTNLITDASKEQLSDWVSSYRNGHVGSPFRTSSTGGPYPMFKEIAAMLGDWSFILARRQFLQDISSAHPDVPAWSYLSSYAHGLPVLGTSHASDLVQTFYGLSPTYATKSTRKYYLNFLYSLDPNSKTDGYKQWPRWQENKTLLWFETQFATSYLKDDFRSEQHDALRELGNAGRQ</sequence>
<evidence type="ECO:0000256" key="5">
    <source>
        <dbReference type="ARBA" id="ARBA00022801"/>
    </source>
</evidence>
<evidence type="ECO:0000256" key="7">
    <source>
        <dbReference type="ARBA" id="ARBA00023180"/>
    </source>
</evidence>
<dbReference type="PANTHER" id="PTHR11559">
    <property type="entry name" value="CARBOXYLESTERASE"/>
    <property type="match status" value="1"/>
</dbReference>
<keyword evidence="11" id="KW-1185">Reference proteome</keyword>
<dbReference type="GO" id="GO:0005576">
    <property type="term" value="C:extracellular region"/>
    <property type="evidence" value="ECO:0007669"/>
    <property type="project" value="UniProtKB-SubCell"/>
</dbReference>
<comment type="similarity">
    <text evidence="2 8">Belongs to the type-B carboxylesterase/lipase family.</text>
</comment>
<dbReference type="SUPFAM" id="SSF53474">
    <property type="entry name" value="alpha/beta-Hydrolases"/>
    <property type="match status" value="1"/>
</dbReference>
<dbReference type="GO" id="GO:0006629">
    <property type="term" value="P:lipid metabolic process"/>
    <property type="evidence" value="ECO:0007669"/>
    <property type="project" value="UniProtKB-KW"/>
</dbReference>
<keyword evidence="5 8" id="KW-0378">Hydrolase</keyword>
<gene>
    <name evidence="10" type="ORF">G3M48_004427</name>
</gene>
<evidence type="ECO:0000256" key="3">
    <source>
        <dbReference type="ARBA" id="ARBA00022525"/>
    </source>
</evidence>
<protein>
    <recommendedName>
        <fullName evidence="8">Carboxylic ester hydrolase</fullName>
        <ecNumber evidence="8">3.1.1.-</ecNumber>
    </recommendedName>
</protein>
<feature type="domain" description="Carboxylesterase type B" evidence="9">
    <location>
        <begin position="34"/>
        <end position="533"/>
    </location>
</feature>
<dbReference type="PROSITE" id="PS00122">
    <property type="entry name" value="CARBOXYLESTERASE_B_1"/>
    <property type="match status" value="1"/>
</dbReference>
<evidence type="ECO:0000256" key="2">
    <source>
        <dbReference type="ARBA" id="ARBA00005964"/>
    </source>
</evidence>
<dbReference type="InterPro" id="IPR050309">
    <property type="entry name" value="Type-B_Carboxylest/Lipase"/>
</dbReference>
<dbReference type="FunFam" id="3.40.50.1820:FF:000213">
    <property type="entry name" value="Carboxylic ester hydrolase"/>
    <property type="match status" value="1"/>
</dbReference>
<dbReference type="Pfam" id="PF00135">
    <property type="entry name" value="COesterase"/>
    <property type="match status" value="1"/>
</dbReference>
<accession>A0AAW0S6S6</accession>
<keyword evidence="6" id="KW-0443">Lipid metabolism</keyword>